<organism evidence="1 2">
    <name type="scientific">Gloeothece verrucosa (strain PCC 7822)</name>
    <name type="common">Cyanothece sp. (strain PCC 7822)</name>
    <dbReference type="NCBI Taxonomy" id="497965"/>
    <lineage>
        <taxon>Bacteria</taxon>
        <taxon>Bacillati</taxon>
        <taxon>Cyanobacteriota</taxon>
        <taxon>Cyanophyceae</taxon>
        <taxon>Oscillatoriophycideae</taxon>
        <taxon>Chroococcales</taxon>
        <taxon>Aphanothecaceae</taxon>
        <taxon>Gloeothece</taxon>
        <taxon>Gloeothece verrucosa</taxon>
    </lineage>
</organism>
<dbReference type="EMBL" id="CP002198">
    <property type="protein sequence ID" value="ADN13468.1"/>
    <property type="molecule type" value="Genomic_DNA"/>
</dbReference>
<keyword evidence="2" id="KW-1185">Reference proteome</keyword>
<evidence type="ECO:0000313" key="1">
    <source>
        <dbReference type="EMBL" id="ADN13468.1"/>
    </source>
</evidence>
<dbReference type="InterPro" id="IPR025148">
    <property type="entry name" value="AtzG-like"/>
</dbReference>
<proteinExistence type="predicted"/>
<dbReference type="Pfam" id="PF13318">
    <property type="entry name" value="AtzG-like"/>
    <property type="match status" value="1"/>
</dbReference>
<protein>
    <recommendedName>
        <fullName evidence="3">DUF4089 domain-containing protein</fullName>
    </recommendedName>
</protein>
<dbReference type="KEGG" id="cyj:Cyan7822_1472"/>
<dbReference type="HOGENOM" id="CLU_203091_0_0_3"/>
<accession>E0UJV7</accession>
<dbReference type="Proteomes" id="UP000008206">
    <property type="component" value="Chromosome"/>
</dbReference>
<dbReference type="STRING" id="497965.Cyan7822_1472"/>
<dbReference type="AlphaFoldDB" id="E0UJV7"/>
<gene>
    <name evidence="1" type="ordered locus">Cyan7822_1472</name>
</gene>
<evidence type="ECO:0008006" key="3">
    <source>
        <dbReference type="Google" id="ProtNLM"/>
    </source>
</evidence>
<dbReference type="RefSeq" id="WP_013321575.1">
    <property type="nucleotide sequence ID" value="NC_014501.1"/>
</dbReference>
<dbReference type="OrthoDB" id="532581at2"/>
<reference evidence="2" key="1">
    <citation type="journal article" date="2011" name="MBio">
        <title>Novel metabolic attributes of the genus Cyanothece, comprising a group of unicellular nitrogen-fixing Cyanobacteria.</title>
        <authorList>
            <person name="Bandyopadhyay A."/>
            <person name="Elvitigala T."/>
            <person name="Welsh E."/>
            <person name="Stockel J."/>
            <person name="Liberton M."/>
            <person name="Min H."/>
            <person name="Sherman L.A."/>
            <person name="Pakrasi H.B."/>
        </authorList>
    </citation>
    <scope>NUCLEOTIDE SEQUENCE [LARGE SCALE GENOMIC DNA]</scope>
    <source>
        <strain evidence="2">PCC 7822</strain>
    </source>
</reference>
<sequence length="60" mass="6622">MTTEEATAYVKVAARLMGLSISPKYLPGVVENWQRLEVIASLVTEFPLSENLEAAPIFEP</sequence>
<dbReference type="eggNOG" id="ENOG5032GU9">
    <property type="taxonomic scope" value="Bacteria"/>
</dbReference>
<name>E0UJV7_GLOV7</name>
<evidence type="ECO:0000313" key="2">
    <source>
        <dbReference type="Proteomes" id="UP000008206"/>
    </source>
</evidence>